<feature type="region of interest" description="Disordered" evidence="2">
    <location>
        <begin position="293"/>
        <end position="338"/>
    </location>
</feature>
<dbReference type="EMBL" id="CAJVPL010000404">
    <property type="protein sequence ID" value="CAG8492996.1"/>
    <property type="molecule type" value="Genomic_DNA"/>
</dbReference>
<feature type="chain" id="PRO_5040122338" evidence="3">
    <location>
        <begin position="28"/>
        <end position="503"/>
    </location>
</feature>
<dbReference type="AlphaFoldDB" id="A0A9N8WQE0"/>
<dbReference type="PANTHER" id="PTHR11102:SF160">
    <property type="entry name" value="ERAD-ASSOCIATED E3 UBIQUITIN-PROTEIN LIGASE COMPONENT HRD3"/>
    <property type="match status" value="1"/>
</dbReference>
<feature type="signal peptide" evidence="3">
    <location>
        <begin position="1"/>
        <end position="27"/>
    </location>
</feature>
<comment type="similarity">
    <text evidence="1">Belongs to the sel-1 family.</text>
</comment>
<evidence type="ECO:0000313" key="4">
    <source>
        <dbReference type="EMBL" id="CAG8492996.1"/>
    </source>
</evidence>
<evidence type="ECO:0000256" key="2">
    <source>
        <dbReference type="SAM" id="MobiDB-lite"/>
    </source>
</evidence>
<dbReference type="InterPro" id="IPR050767">
    <property type="entry name" value="Sel1_AlgK"/>
</dbReference>
<evidence type="ECO:0000313" key="5">
    <source>
        <dbReference type="Proteomes" id="UP000789831"/>
    </source>
</evidence>
<sequence>MFIFNRLTIVATCYLIISKYTLPTTLADCQKQFKTSKCTLCQNTLYSLSTHTRLTDPDSPLICQPYLRLADFVSENQKSSGKKVDDKSVGISVKNSNDDDSALIKGIDKFCSLPNPCDSTTAEHGWWKIQTDCADEIQNSYDETGKTIIFLFGVYYFAAPEYETICAKSSSGGYSWDQISFQSYQYIQKNYAQSNQVVYTTTYQFPPETHIDYSFKNPDKMDSSVKTPSSIICSQDFLIITKIYFDFVSANPLKSAFQPILSLLAQLKNNITATNCSGLFDVGSGGGLLVNNGNKTKNNVSPDWGNQPLLSGGKNKDKTKGNNNTDSNTDSSNSHSWTRGNVENVANLRREFIFSIAEKHRDKSKCLTLLGFFFANGFGTPRNIKKVLQFYEKAAKLGDPLGQQELGLLYFYNYRRYKLAFFWLHKATESRMGGAAYYISKIHSKGYGVKPSKCLGMYWLKKSAELGYFDAAIELARFYESGIEQPKNLCKAFYCFKKSVEID</sequence>
<organism evidence="4 5">
    <name type="scientific">Ambispora gerdemannii</name>
    <dbReference type="NCBI Taxonomy" id="144530"/>
    <lineage>
        <taxon>Eukaryota</taxon>
        <taxon>Fungi</taxon>
        <taxon>Fungi incertae sedis</taxon>
        <taxon>Mucoromycota</taxon>
        <taxon>Glomeromycotina</taxon>
        <taxon>Glomeromycetes</taxon>
        <taxon>Archaeosporales</taxon>
        <taxon>Ambisporaceae</taxon>
        <taxon>Ambispora</taxon>
    </lineage>
</organism>
<gene>
    <name evidence="4" type="ORF">AGERDE_LOCUS3851</name>
</gene>
<dbReference type="Pfam" id="PF08238">
    <property type="entry name" value="Sel1"/>
    <property type="match status" value="4"/>
</dbReference>
<keyword evidence="5" id="KW-1185">Reference proteome</keyword>
<reference evidence="4" key="1">
    <citation type="submission" date="2021-06" db="EMBL/GenBank/DDBJ databases">
        <authorList>
            <person name="Kallberg Y."/>
            <person name="Tangrot J."/>
            <person name="Rosling A."/>
        </authorList>
    </citation>
    <scope>NUCLEOTIDE SEQUENCE</scope>
    <source>
        <strain evidence="4">MT106</strain>
    </source>
</reference>
<feature type="compositionally biased region" description="Low complexity" evidence="2">
    <location>
        <begin position="321"/>
        <end position="334"/>
    </location>
</feature>
<evidence type="ECO:0000256" key="1">
    <source>
        <dbReference type="ARBA" id="ARBA00038101"/>
    </source>
</evidence>
<dbReference type="Gene3D" id="1.25.40.10">
    <property type="entry name" value="Tetratricopeptide repeat domain"/>
    <property type="match status" value="1"/>
</dbReference>
<proteinExistence type="inferred from homology"/>
<dbReference type="PANTHER" id="PTHR11102">
    <property type="entry name" value="SEL-1-LIKE PROTEIN"/>
    <property type="match status" value="1"/>
</dbReference>
<comment type="caution">
    <text evidence="4">The sequence shown here is derived from an EMBL/GenBank/DDBJ whole genome shotgun (WGS) entry which is preliminary data.</text>
</comment>
<dbReference type="SUPFAM" id="SSF81901">
    <property type="entry name" value="HCP-like"/>
    <property type="match status" value="1"/>
</dbReference>
<name>A0A9N8WQE0_9GLOM</name>
<dbReference type="InterPro" id="IPR006597">
    <property type="entry name" value="Sel1-like"/>
</dbReference>
<dbReference type="SMART" id="SM00671">
    <property type="entry name" value="SEL1"/>
    <property type="match status" value="4"/>
</dbReference>
<dbReference type="OrthoDB" id="2305077at2759"/>
<dbReference type="InterPro" id="IPR011990">
    <property type="entry name" value="TPR-like_helical_dom_sf"/>
</dbReference>
<accession>A0A9N8WQE0</accession>
<evidence type="ECO:0000256" key="3">
    <source>
        <dbReference type="SAM" id="SignalP"/>
    </source>
</evidence>
<protein>
    <submittedName>
        <fullName evidence="4">6155_t:CDS:1</fullName>
    </submittedName>
</protein>
<dbReference type="Proteomes" id="UP000789831">
    <property type="component" value="Unassembled WGS sequence"/>
</dbReference>
<keyword evidence="3" id="KW-0732">Signal</keyword>